<dbReference type="EMBL" id="JAQGEC010000006">
    <property type="protein sequence ID" value="MDR9890477.1"/>
    <property type="molecule type" value="Genomic_DNA"/>
</dbReference>
<feature type="signal peptide" evidence="1">
    <location>
        <begin position="1"/>
        <end position="19"/>
    </location>
</feature>
<evidence type="ECO:0000313" key="2">
    <source>
        <dbReference type="EMBL" id="MDR9890477.1"/>
    </source>
</evidence>
<evidence type="ECO:0000256" key="1">
    <source>
        <dbReference type="SAM" id="SignalP"/>
    </source>
</evidence>
<feature type="chain" id="PRO_5042043289" evidence="1">
    <location>
        <begin position="20"/>
        <end position="105"/>
    </location>
</feature>
<reference evidence="2" key="1">
    <citation type="submission" date="2022-12" db="EMBL/GenBank/DDBJ databases">
        <title>NDM-1 containing novel ST 2018 Pseudenterobacter timonensis.</title>
        <authorList>
            <person name="Halder G."/>
            <person name="Mandal S."/>
            <person name="Dutta S."/>
        </authorList>
    </citation>
    <scope>NUCLEOTIDE SEQUENCE</scope>
    <source>
        <strain evidence="2">CNCI147</strain>
    </source>
</reference>
<name>A0AAE4DME4_9ENTR</name>
<dbReference type="PIRSF" id="PIRSF025560">
    <property type="entry name" value="UCP025560"/>
    <property type="match status" value="1"/>
</dbReference>
<organism evidence="2 3">
    <name type="scientific">Pseudenterobacter timonensis</name>
    <dbReference type="NCBI Taxonomy" id="1755099"/>
    <lineage>
        <taxon>Bacteria</taxon>
        <taxon>Pseudomonadati</taxon>
        <taxon>Pseudomonadota</taxon>
        <taxon>Gammaproteobacteria</taxon>
        <taxon>Enterobacterales</taxon>
        <taxon>Enterobacteriaceae</taxon>
        <taxon>Pseudenterobacter</taxon>
    </lineage>
</organism>
<keyword evidence="1" id="KW-0732">Signal</keyword>
<dbReference type="Pfam" id="PF07027">
    <property type="entry name" value="DUF1318"/>
    <property type="match status" value="1"/>
</dbReference>
<dbReference type="Proteomes" id="UP001248822">
    <property type="component" value="Unassembled WGS sequence"/>
</dbReference>
<dbReference type="RefSeq" id="WP_310825887.1">
    <property type="nucleotide sequence ID" value="NZ_JAQGEC010000006.1"/>
</dbReference>
<evidence type="ECO:0000313" key="3">
    <source>
        <dbReference type="Proteomes" id="UP001248822"/>
    </source>
</evidence>
<dbReference type="InterPro" id="IPR008309">
    <property type="entry name" value="YdbL"/>
</dbReference>
<dbReference type="AlphaFoldDB" id="A0AAE4DME4"/>
<sequence>MRTGIVASLTLCFSLQAQALTLDEARQQGRAGETFSGYIAPLRQDARTLALVKRINAARRESYQRLAESNNLPVEEVAKMAGQKLVTRALPGEYVKGINGRWMKK</sequence>
<proteinExistence type="predicted"/>
<accession>A0AAE4DME4</accession>
<comment type="caution">
    <text evidence="2">The sequence shown here is derived from an EMBL/GenBank/DDBJ whole genome shotgun (WGS) entry which is preliminary data.</text>
</comment>
<protein>
    <submittedName>
        <fullName evidence="2">YdbL family protein</fullName>
    </submittedName>
</protein>
<gene>
    <name evidence="2" type="ORF">O7047_09560</name>
</gene>